<protein>
    <submittedName>
        <fullName evidence="1">DUF1822 family protein</fullName>
    </submittedName>
</protein>
<dbReference type="RefSeq" id="WP_229642448.1">
    <property type="nucleotide sequence ID" value="NZ_JADWDC010000078.1"/>
</dbReference>
<dbReference type="Proteomes" id="UP000729733">
    <property type="component" value="Unassembled WGS sequence"/>
</dbReference>
<proteinExistence type="predicted"/>
<dbReference type="Pfam" id="PF08852">
    <property type="entry name" value="DUF1822"/>
    <property type="match status" value="1"/>
</dbReference>
<evidence type="ECO:0000313" key="2">
    <source>
        <dbReference type="Proteomes" id="UP000729733"/>
    </source>
</evidence>
<sequence>MTRSLATANPTITRGKTIQWQLNSLEREIILVLKMIQQSDKAIALCLQIYPGKINNNLPEGLSVSILDRTNQTCLSAQAKDSNDWMQLEFSCQPGEQFKIEMNLAGVSMLEQFIV</sequence>
<gene>
    <name evidence="1" type="ORF">I4641_20520</name>
</gene>
<accession>A0A964BUD5</accession>
<dbReference type="EMBL" id="JADWDC010000078">
    <property type="protein sequence ID" value="MCC0179349.1"/>
    <property type="molecule type" value="Genomic_DNA"/>
</dbReference>
<dbReference type="InterPro" id="IPR014951">
    <property type="entry name" value="DUF1822"/>
</dbReference>
<dbReference type="AlphaFoldDB" id="A0A964BUD5"/>
<name>A0A964BUD5_9CYAN</name>
<comment type="caution">
    <text evidence="1">The sequence shown here is derived from an EMBL/GenBank/DDBJ whole genome shotgun (WGS) entry which is preliminary data.</text>
</comment>
<reference evidence="1" key="1">
    <citation type="journal article" date="2021" name="Antonie Van Leeuwenhoek">
        <title>Draft genome and description of Waterburya agarophytonicola gen. nov. sp. nov. (Pleurocapsales, Cyanobacteria): a seaweed symbiont.</title>
        <authorList>
            <person name="Bonthond G."/>
            <person name="Shalygin S."/>
            <person name="Bayer T."/>
            <person name="Weinberger F."/>
        </authorList>
    </citation>
    <scope>NUCLEOTIDE SEQUENCE</scope>
    <source>
        <strain evidence="1">KI4</strain>
    </source>
</reference>
<keyword evidence="2" id="KW-1185">Reference proteome</keyword>
<evidence type="ECO:0000313" key="1">
    <source>
        <dbReference type="EMBL" id="MCC0179349.1"/>
    </source>
</evidence>
<organism evidence="1 2">
    <name type="scientific">Waterburya agarophytonicola KI4</name>
    <dbReference type="NCBI Taxonomy" id="2874699"/>
    <lineage>
        <taxon>Bacteria</taxon>
        <taxon>Bacillati</taxon>
        <taxon>Cyanobacteriota</taxon>
        <taxon>Cyanophyceae</taxon>
        <taxon>Pleurocapsales</taxon>
        <taxon>Hyellaceae</taxon>
        <taxon>Waterburya</taxon>
        <taxon>Waterburya agarophytonicola</taxon>
    </lineage>
</organism>